<sequence>MDYKEFKAKLIKTDVPRKPKVRNSWGVYDAYKHIRKKGWYDIGRPLKEHEFYSIVRGVNDLMADEIVKGNIIKFPHNMGELELRKYKPEVKIVDGKLKIGYPVNWDKTIKLWYEDEEARINKTLLRHEPKYIYHIKYNKYHAMYENQVFYEFEVNRFIKRALVGSINNGKTDTLW</sequence>
<evidence type="ECO:0000313" key="1">
    <source>
        <dbReference type="EMBL" id="DAD98394.1"/>
    </source>
</evidence>
<accession>A0A8S5NW03</accession>
<name>A0A8S5NW03_9CAUD</name>
<reference evidence="1" key="1">
    <citation type="journal article" date="2021" name="Proc. Natl. Acad. Sci. U.S.A.">
        <title>A Catalog of Tens of Thousands of Viruses from Human Metagenomes Reveals Hidden Associations with Chronic Diseases.</title>
        <authorList>
            <person name="Tisza M.J."/>
            <person name="Buck C.B."/>
        </authorList>
    </citation>
    <scope>NUCLEOTIDE SEQUENCE</scope>
    <source>
        <strain evidence="1">CtWDt29</strain>
    </source>
</reference>
<organism evidence="1">
    <name type="scientific">CrAss-like virus sp. ctWDt29</name>
    <dbReference type="NCBI Taxonomy" id="2825836"/>
    <lineage>
        <taxon>Viruses</taxon>
        <taxon>Duplodnaviria</taxon>
        <taxon>Heunggongvirae</taxon>
        <taxon>Uroviricota</taxon>
        <taxon>Caudoviricetes</taxon>
        <taxon>Crassvirales</taxon>
    </lineage>
</organism>
<protein>
    <submittedName>
        <fullName evidence="1">Uncharacterized protein</fullName>
    </submittedName>
</protein>
<proteinExistence type="predicted"/>
<dbReference type="EMBL" id="BK015261">
    <property type="protein sequence ID" value="DAD98394.1"/>
    <property type="molecule type" value="Genomic_DNA"/>
</dbReference>